<reference evidence="2 3" key="1">
    <citation type="submission" date="2018-08" db="EMBL/GenBank/DDBJ databases">
        <title>A genome reference for cultivated species of the human gut microbiota.</title>
        <authorList>
            <person name="Zou Y."/>
            <person name="Xue W."/>
            <person name="Luo G."/>
        </authorList>
    </citation>
    <scope>NUCLEOTIDE SEQUENCE [LARGE SCALE GENOMIC DNA]</scope>
    <source>
        <strain evidence="2 3">AF37-2AT</strain>
    </source>
</reference>
<evidence type="ECO:0000313" key="2">
    <source>
        <dbReference type="EMBL" id="RGE85790.1"/>
    </source>
</evidence>
<keyword evidence="3" id="KW-1185">Reference proteome</keyword>
<dbReference type="Proteomes" id="UP000261080">
    <property type="component" value="Unassembled WGS sequence"/>
</dbReference>
<feature type="transmembrane region" description="Helical" evidence="1">
    <location>
        <begin position="18"/>
        <end position="37"/>
    </location>
</feature>
<keyword evidence="1" id="KW-0472">Membrane</keyword>
<dbReference type="InterPro" id="IPR045708">
    <property type="entry name" value="DUF6064"/>
</dbReference>
<evidence type="ECO:0000313" key="3">
    <source>
        <dbReference type="Proteomes" id="UP000261080"/>
    </source>
</evidence>
<keyword evidence="1" id="KW-1133">Transmembrane helix</keyword>
<feature type="transmembrane region" description="Helical" evidence="1">
    <location>
        <begin position="127"/>
        <end position="146"/>
    </location>
</feature>
<proteinExistence type="predicted"/>
<gene>
    <name evidence="2" type="ORF">DW016_12455</name>
</gene>
<dbReference type="OrthoDB" id="1935798at2"/>
<dbReference type="RefSeq" id="WP_117493715.1">
    <property type="nucleotide sequence ID" value="NZ_JAQCQW010000008.1"/>
</dbReference>
<dbReference type="AlphaFoldDB" id="A0A3E3K0F5"/>
<name>A0A3E3K0F5_9FIRM</name>
<feature type="transmembrane region" description="Helical" evidence="1">
    <location>
        <begin position="153"/>
        <end position="171"/>
    </location>
</feature>
<feature type="transmembrane region" description="Helical" evidence="1">
    <location>
        <begin position="71"/>
        <end position="89"/>
    </location>
</feature>
<comment type="caution">
    <text evidence="2">The sequence shown here is derived from an EMBL/GenBank/DDBJ whole genome shotgun (WGS) entry which is preliminary data.</text>
</comment>
<dbReference type="EMBL" id="QVLX01000007">
    <property type="protein sequence ID" value="RGE85790.1"/>
    <property type="molecule type" value="Genomic_DNA"/>
</dbReference>
<evidence type="ECO:0000256" key="1">
    <source>
        <dbReference type="SAM" id="Phobius"/>
    </source>
</evidence>
<protein>
    <submittedName>
        <fullName evidence="2">Uncharacterized protein</fullName>
    </submittedName>
</protein>
<organism evidence="2 3">
    <name type="scientific">Sellimonas intestinalis</name>
    <dbReference type="NCBI Taxonomy" id="1653434"/>
    <lineage>
        <taxon>Bacteria</taxon>
        <taxon>Bacillati</taxon>
        <taxon>Bacillota</taxon>
        <taxon>Clostridia</taxon>
        <taxon>Lachnospirales</taxon>
        <taxon>Lachnospiraceae</taxon>
        <taxon>Sellimonas</taxon>
    </lineage>
</organism>
<keyword evidence="1" id="KW-0812">Transmembrane</keyword>
<dbReference type="Pfam" id="PF19540">
    <property type="entry name" value="DUF6064"/>
    <property type="match status" value="1"/>
</dbReference>
<accession>A0A3E3K0F5</accession>
<sequence>MDAQAFWNVIGTYNQQTITVQIGLFLFIVITAILSYFTKIKWCAKFALGIIHLFIGVVFFAWYGTEPIQKYFALPLYLLCGFLFLYESWHNKNDTLIKPNGWQYFLLLLYLFYPLISFLLGNRFPQIVTHIMPCPVVSLGITIYAGYRKKNKLLLALLAIWGLTGIKSVIFSAYEDIILLVCGIYAVVLFAHEIRHCAKK</sequence>
<feature type="transmembrane region" description="Helical" evidence="1">
    <location>
        <begin position="46"/>
        <end position="65"/>
    </location>
</feature>
<feature type="transmembrane region" description="Helical" evidence="1">
    <location>
        <begin position="177"/>
        <end position="194"/>
    </location>
</feature>
<feature type="transmembrane region" description="Helical" evidence="1">
    <location>
        <begin position="101"/>
        <end position="121"/>
    </location>
</feature>